<comment type="caution">
    <text evidence="4">The sequence shown here is derived from an EMBL/GenBank/DDBJ whole genome shotgun (WGS) entry which is preliminary data.</text>
</comment>
<proteinExistence type="predicted"/>
<evidence type="ECO:0000256" key="1">
    <source>
        <dbReference type="SAM" id="MobiDB-lite"/>
    </source>
</evidence>
<evidence type="ECO:0000313" key="5">
    <source>
        <dbReference type="Proteomes" id="UP000787625"/>
    </source>
</evidence>
<keyword evidence="4" id="KW-0645">Protease</keyword>
<organism evidence="4 5">
    <name type="scientific">Candidatus Avibacteroides avistercoris</name>
    <dbReference type="NCBI Taxonomy" id="2840690"/>
    <lineage>
        <taxon>Bacteria</taxon>
        <taxon>Pseudomonadati</taxon>
        <taxon>Bacteroidota</taxon>
        <taxon>Bacteroidia</taxon>
        <taxon>Bacteroidales</taxon>
        <taxon>Bacteroidaceae</taxon>
        <taxon>Bacteroidaceae incertae sedis</taxon>
        <taxon>Candidatus Avibacteroides</taxon>
    </lineage>
</organism>
<feature type="region of interest" description="Disordered" evidence="1">
    <location>
        <begin position="575"/>
        <end position="599"/>
    </location>
</feature>
<evidence type="ECO:0000313" key="4">
    <source>
        <dbReference type="EMBL" id="HJD52466.1"/>
    </source>
</evidence>
<keyword evidence="4" id="KW-0378">Hydrolase</keyword>
<dbReference type="PANTHER" id="PTHR41775:SF1">
    <property type="entry name" value="PEPTIDASE M6-LIKE DOMAIN-CONTAINING PROTEIN"/>
    <property type="match status" value="1"/>
</dbReference>
<gene>
    <name evidence="4" type="ORF">IAA93_01880</name>
</gene>
<protein>
    <submittedName>
        <fullName evidence="4">M6 family metalloprotease domain-containing protein</fullName>
    </submittedName>
</protein>
<reference evidence="4" key="1">
    <citation type="journal article" date="2021" name="PeerJ">
        <title>Extensive microbial diversity within the chicken gut microbiome revealed by metagenomics and culture.</title>
        <authorList>
            <person name="Gilroy R."/>
            <person name="Ravi A."/>
            <person name="Getino M."/>
            <person name="Pursley I."/>
            <person name="Horton D.L."/>
            <person name="Alikhan N.F."/>
            <person name="Baker D."/>
            <person name="Gharbi K."/>
            <person name="Hall N."/>
            <person name="Watson M."/>
            <person name="Adriaenssens E.M."/>
            <person name="Foster-Nyarko E."/>
            <person name="Jarju S."/>
            <person name="Secka A."/>
            <person name="Antonio M."/>
            <person name="Oren A."/>
            <person name="Chaudhuri R.R."/>
            <person name="La Ragione R."/>
            <person name="Hildebrand F."/>
            <person name="Pallen M.J."/>
        </authorList>
    </citation>
    <scope>NUCLEOTIDE SEQUENCE</scope>
    <source>
        <strain evidence="4">MalCec1-1739</strain>
    </source>
</reference>
<dbReference type="EMBL" id="DWUP01000035">
    <property type="protein sequence ID" value="HJD52466.1"/>
    <property type="molecule type" value="Genomic_DNA"/>
</dbReference>
<evidence type="ECO:0000256" key="2">
    <source>
        <dbReference type="SAM" id="SignalP"/>
    </source>
</evidence>
<dbReference type="NCBIfam" id="TIGR03296">
    <property type="entry name" value="M6dom_TIGR03296"/>
    <property type="match status" value="1"/>
</dbReference>
<reference evidence="4" key="2">
    <citation type="submission" date="2021-04" db="EMBL/GenBank/DDBJ databases">
        <authorList>
            <person name="Gilroy R."/>
        </authorList>
    </citation>
    <scope>NUCLEOTIDE SEQUENCE</scope>
    <source>
        <strain evidence="4">MalCec1-1739</strain>
    </source>
</reference>
<dbReference type="GO" id="GO:0008237">
    <property type="term" value="F:metallopeptidase activity"/>
    <property type="evidence" value="ECO:0007669"/>
    <property type="project" value="UniProtKB-KW"/>
</dbReference>
<sequence length="623" mass="68152">MKKTLLSLFIATAVGLPALSAPADKTPMTVIQPDGRQLTVTLAGDEHAHYFVTADGLPVLRDNAGCFRYVTAYDGTREVLSSVPACDASQRTAYEQKLAATLLDAGMARQTAAQQQARRVKRLARQAVDKAPAFPNTGEVRGLVILVEFNDRAFIDGNDRDTFDRMLNEAGYSGDSYGSAYDYFTAQSHGQFSPHFDVYGPVKLSNDYSFYGRNSYYGGDDINAHIMVNEACTLLDDEIDYSQYDYNDDGLVDLVFVLYAGYGENSGADSNTVWPHASDLSYYFDQPVIKDGKQLASYACSCELRGNEHNSFVQTAGIGVFCHEFSHCLGLMDLYDTNGTNGGNGRGFGSYSIMDAGCYNNSGYTPCSYSAYERSVIGWLTPTELGDEYHANLTLQDINESNEAYAIYNPNDRNEFFIFENRQLTGWDNALPGKGMMISHINYNAEDWEMNLVNSYYEEEGALIVPANNNYSSLTEASQLYPTSSNNAFTDTSTPAAQFRDGSYVGHPVTDIRDVNGVISFTYDEMSLIRPTALPATDVTNDAFTANWDAVANADTYTLTVTDCGAGESTGGSISEDFSGFTSGAEDSPSNSDISSRLDEYMTDEGWRGSKVYQAGGKCKLGS</sequence>
<feature type="signal peptide" evidence="2">
    <location>
        <begin position="1"/>
        <end position="23"/>
    </location>
</feature>
<dbReference type="GO" id="GO:0006508">
    <property type="term" value="P:proteolysis"/>
    <property type="evidence" value="ECO:0007669"/>
    <property type="project" value="InterPro"/>
</dbReference>
<dbReference type="PANTHER" id="PTHR41775">
    <property type="entry name" value="SECRETED PROTEIN-RELATED"/>
    <property type="match status" value="1"/>
</dbReference>
<name>A0A9D2UHJ6_9BACT</name>
<dbReference type="Proteomes" id="UP000787625">
    <property type="component" value="Unassembled WGS sequence"/>
</dbReference>
<keyword evidence="2" id="KW-0732">Signal</keyword>
<dbReference type="SUPFAM" id="SSF55486">
    <property type="entry name" value="Metalloproteases ('zincins'), catalytic domain"/>
    <property type="match status" value="1"/>
</dbReference>
<accession>A0A9D2UHJ6</accession>
<feature type="domain" description="Peptidase M6-like" evidence="3">
    <location>
        <begin position="153"/>
        <end position="374"/>
    </location>
</feature>
<dbReference type="Pfam" id="PF05547">
    <property type="entry name" value="Peptidase_M6"/>
    <property type="match status" value="1"/>
</dbReference>
<evidence type="ECO:0000259" key="3">
    <source>
        <dbReference type="Pfam" id="PF05547"/>
    </source>
</evidence>
<dbReference type="AlphaFoldDB" id="A0A9D2UHJ6"/>
<feature type="non-terminal residue" evidence="4">
    <location>
        <position position="623"/>
    </location>
</feature>
<feature type="chain" id="PRO_5039703267" evidence="2">
    <location>
        <begin position="24"/>
        <end position="623"/>
    </location>
</feature>
<keyword evidence="4" id="KW-0482">Metalloprotease</keyword>
<dbReference type="InterPro" id="IPR008757">
    <property type="entry name" value="Peptidase_M6-like_domain"/>
</dbReference>